<keyword evidence="2" id="KW-1185">Reference proteome</keyword>
<evidence type="ECO:0000313" key="1">
    <source>
        <dbReference type="EMBL" id="AXE23531.1"/>
    </source>
</evidence>
<reference evidence="1 2" key="1">
    <citation type="submission" date="2018-01" db="EMBL/GenBank/DDBJ databases">
        <title>Draft genome Sequence of streptomyces globosus LZH-48.</title>
        <authorList>
            <person name="Ran K."/>
            <person name="Li Z."/>
            <person name="Wei S."/>
            <person name="Dong R."/>
        </authorList>
    </citation>
    <scope>NUCLEOTIDE SEQUENCE [LARGE SCALE GENOMIC DNA]</scope>
    <source>
        <strain evidence="1 2">LZH-48</strain>
    </source>
</reference>
<dbReference type="OrthoDB" id="4330936at2"/>
<name>A0A344TY10_9ACTN</name>
<dbReference type="RefSeq" id="WP_114054711.1">
    <property type="nucleotide sequence ID" value="NZ_CP030862.1"/>
</dbReference>
<dbReference type="KEGG" id="sgz:C0216_08700"/>
<proteinExistence type="predicted"/>
<dbReference type="Proteomes" id="UP000252004">
    <property type="component" value="Chromosome"/>
</dbReference>
<evidence type="ECO:0000313" key="2">
    <source>
        <dbReference type="Proteomes" id="UP000252004"/>
    </source>
</evidence>
<accession>A0A344TY10</accession>
<dbReference type="EMBL" id="CP030862">
    <property type="protein sequence ID" value="AXE23531.1"/>
    <property type="molecule type" value="Genomic_DNA"/>
</dbReference>
<sequence length="319" mass="34297">MSDIGTFISEHAGALTTAGAAYAAVVGTVIAGHIQGKKALRGAEAQAKAALDGAQAQANKALEAAREQARAALEVGRQQVEATLAGVREASKEAHAQWQRDRCQEVWAEYVKELDVLLAKDQGSAEDRETEGVLKAYAMVELISPAGVLSVAGTARDDARLYGLNLFVAHQNDRNVVELWQAQRRLRANVEAAAGLEFDGDMILETIDGASGPVTRPPGSHEANAEMRERHRRGLAAQAALDALDAAERDREVAEAGERARQLLLDAGFSVWEAGGLADTVQRDHAEVRRLLEVERGRLQASRDAFVAEARRELDALGR</sequence>
<protein>
    <submittedName>
        <fullName evidence="1">Uncharacterized protein</fullName>
    </submittedName>
</protein>
<gene>
    <name evidence="1" type="ORF">C0216_08700</name>
</gene>
<organism evidence="1 2">
    <name type="scientific">Streptomyces globosus</name>
    <dbReference type="NCBI Taxonomy" id="68209"/>
    <lineage>
        <taxon>Bacteria</taxon>
        <taxon>Bacillati</taxon>
        <taxon>Actinomycetota</taxon>
        <taxon>Actinomycetes</taxon>
        <taxon>Kitasatosporales</taxon>
        <taxon>Streptomycetaceae</taxon>
        <taxon>Streptomyces</taxon>
    </lineage>
</organism>
<dbReference type="AlphaFoldDB" id="A0A344TY10"/>